<reference evidence="5" key="3">
    <citation type="submission" date="2023-03" db="UniProtKB">
        <authorList>
            <consortium name="EnsemblPlants"/>
        </authorList>
    </citation>
    <scope>IDENTIFICATION</scope>
    <source>
        <strain evidence="5">cv. Chiifu-401-42</strain>
    </source>
</reference>
<dbReference type="Gene3D" id="3.40.630.30">
    <property type="match status" value="1"/>
</dbReference>
<dbReference type="eggNOG" id="KOG0648">
    <property type="taxonomic scope" value="Eukaryota"/>
</dbReference>
<dbReference type="EnsemblPlants" id="Bra017492.1">
    <property type="protein sequence ID" value="Bra017492.1-P"/>
    <property type="gene ID" value="Bra017492"/>
</dbReference>
<keyword evidence="6" id="KW-1185">Reference proteome</keyword>
<comment type="catalytic activity">
    <reaction evidence="3">
        <text>NAD(+) + H2O = beta-nicotinamide D-ribonucleotide + AMP + 2 H(+)</text>
        <dbReference type="Rhea" id="RHEA:11800"/>
        <dbReference type="ChEBI" id="CHEBI:14649"/>
        <dbReference type="ChEBI" id="CHEBI:15377"/>
        <dbReference type="ChEBI" id="CHEBI:15378"/>
        <dbReference type="ChEBI" id="CHEBI:57540"/>
        <dbReference type="ChEBI" id="CHEBI:456215"/>
        <dbReference type="EC" id="3.6.1.22"/>
    </reaction>
</comment>
<dbReference type="EC" id="3.6.1.13" evidence="3"/>
<dbReference type="Gramene" id="Bra017492.1">
    <property type="protein sequence ID" value="Bra017492.1-P"/>
    <property type="gene ID" value="Bra017492"/>
</dbReference>
<comment type="catalytic activity">
    <reaction evidence="3">
        <text>NADH + H2O = reduced beta-nicotinamide D-ribonucleotide + AMP + 2 H(+)</text>
        <dbReference type="Rhea" id="RHEA:48868"/>
        <dbReference type="ChEBI" id="CHEBI:15377"/>
        <dbReference type="ChEBI" id="CHEBI:15378"/>
        <dbReference type="ChEBI" id="CHEBI:57945"/>
        <dbReference type="ChEBI" id="CHEBI:90832"/>
        <dbReference type="ChEBI" id="CHEBI:456215"/>
        <dbReference type="EC" id="3.6.1.22"/>
    </reaction>
</comment>
<evidence type="ECO:0000313" key="5">
    <source>
        <dbReference type="EnsemblPlants" id="Bra017492.1-P"/>
    </source>
</evidence>
<evidence type="ECO:0000259" key="4">
    <source>
        <dbReference type="Pfam" id="PF18290"/>
    </source>
</evidence>
<dbReference type="PANTHER" id="PTHR13994:SF13">
    <property type="entry name" value="FI03680P"/>
    <property type="match status" value="1"/>
</dbReference>
<proteinExistence type="inferred from homology"/>
<dbReference type="Pfam" id="PF18290">
    <property type="entry name" value="Nudix_hydro"/>
    <property type="match status" value="1"/>
</dbReference>
<dbReference type="InterPro" id="IPR003293">
    <property type="entry name" value="Nudix_hydrolase6-like"/>
</dbReference>
<reference evidence="5 6" key="2">
    <citation type="journal article" date="2018" name="Hortic Res">
        <title>Improved Brassica rapa reference genome by single-molecule sequencing and chromosome conformation capture technologies.</title>
        <authorList>
            <person name="Zhang L."/>
            <person name="Cai X."/>
            <person name="Wu J."/>
            <person name="Liu M."/>
            <person name="Grob S."/>
            <person name="Cheng F."/>
            <person name="Liang J."/>
            <person name="Cai C."/>
            <person name="Liu Z."/>
            <person name="Liu B."/>
            <person name="Wang F."/>
            <person name="Li S."/>
            <person name="Liu F."/>
            <person name="Li X."/>
            <person name="Cheng L."/>
            <person name="Yang W."/>
            <person name="Li M.H."/>
            <person name="Grossniklaus U."/>
            <person name="Zheng H."/>
            <person name="Wang X."/>
        </authorList>
    </citation>
    <scope>NUCLEOTIDE SEQUENCE [LARGE SCALE GENOMIC DNA]</scope>
    <source>
        <strain evidence="5 6">cv. Chiifu-401-42</strain>
    </source>
</reference>
<evidence type="ECO:0000256" key="3">
    <source>
        <dbReference type="RuleBase" id="RU368106"/>
    </source>
</evidence>
<comment type="catalytic activity">
    <reaction evidence="3">
        <text>ADP-D-ribose + H2O = D-ribose 5-phosphate + AMP + 2 H(+)</text>
        <dbReference type="Rhea" id="RHEA:10412"/>
        <dbReference type="ChEBI" id="CHEBI:15377"/>
        <dbReference type="ChEBI" id="CHEBI:15378"/>
        <dbReference type="ChEBI" id="CHEBI:57967"/>
        <dbReference type="ChEBI" id="CHEBI:78346"/>
        <dbReference type="ChEBI" id="CHEBI:456215"/>
        <dbReference type="EC" id="3.6.1.13"/>
    </reaction>
</comment>
<dbReference type="GO" id="GO:0051287">
    <property type="term" value="F:NAD binding"/>
    <property type="evidence" value="ECO:0000318"/>
    <property type="project" value="GO_Central"/>
</dbReference>
<dbReference type="GO" id="GO:0046872">
    <property type="term" value="F:metal ion binding"/>
    <property type="evidence" value="ECO:0007669"/>
    <property type="project" value="UniProtKB-UniRule"/>
</dbReference>
<feature type="domain" description="Pre-nudix hydrolase" evidence="4">
    <location>
        <begin position="12"/>
        <end position="31"/>
    </location>
</feature>
<protein>
    <recommendedName>
        <fullName evidence="3">Nudix hydrolase</fullName>
        <shortName evidence="3">AtNUDT</shortName>
        <ecNumber evidence="3">3.6.1.13</ecNumber>
        <ecNumber evidence="3">3.6.1.22</ecNumber>
    </recommendedName>
    <alternativeName>
        <fullName evidence="3">ADP-ribose pyrophosphatase</fullName>
    </alternativeName>
    <alternativeName>
        <fullName evidence="3">NADH pyrophosphatase</fullName>
    </alternativeName>
</protein>
<dbReference type="GO" id="GO:0035529">
    <property type="term" value="F:NADH pyrophosphatase activity"/>
    <property type="evidence" value="ECO:0000318"/>
    <property type="project" value="GO_Central"/>
</dbReference>
<comment type="function">
    <text evidence="3">Mediates the hydrolysis of some nucleoside diphosphate derivatives, possibly using both NADH and ADP-ribose as substrates.</text>
</comment>
<keyword evidence="2 3" id="KW-0378">Hydrolase</keyword>
<keyword evidence="3" id="KW-0460">Magnesium</keyword>
<dbReference type="EC" id="3.6.1.22" evidence="3"/>
<dbReference type="Proteomes" id="UP000011750">
    <property type="component" value="Chromosome A09"/>
</dbReference>
<dbReference type="STRING" id="51351.M4DLW1"/>
<dbReference type="InParanoid" id="M4DLW1"/>
<dbReference type="HOGENOM" id="CLU_2088238_0_0_1"/>
<dbReference type="InterPro" id="IPR040618">
    <property type="entry name" value="Pre-Nudix"/>
</dbReference>
<sequence>MLPYLQSSAPPKEGFEYHHAEKGYVMLTYWIPEEEPCMLHANASHQVGVGRLCQYKEPLSHKIIIDNLEIKAAKWMPLVEFVDQPMIKGEKMFKPSLYYNVVHGDDPSHSNCTADFY</sequence>
<dbReference type="AlphaFoldDB" id="M4DLW1"/>
<evidence type="ECO:0000313" key="6">
    <source>
        <dbReference type="Proteomes" id="UP000011750"/>
    </source>
</evidence>
<keyword evidence="3" id="KW-0479">Metal-binding</keyword>
<reference evidence="5 6" key="1">
    <citation type="journal article" date="2011" name="Nat. Genet.">
        <title>The genome of the mesopolyploid crop species Brassica rapa.</title>
        <authorList>
            <consortium name="Brassica rapa Genome Sequencing Project Consortium"/>
            <person name="Wang X."/>
            <person name="Wang H."/>
            <person name="Wang J."/>
            <person name="Sun R."/>
            <person name="Wu J."/>
            <person name="Liu S."/>
            <person name="Bai Y."/>
            <person name="Mun J.H."/>
            <person name="Bancroft I."/>
            <person name="Cheng F."/>
            <person name="Huang S."/>
            <person name="Li X."/>
            <person name="Hua W."/>
            <person name="Wang J."/>
            <person name="Wang X."/>
            <person name="Freeling M."/>
            <person name="Pires J.C."/>
            <person name="Paterson A.H."/>
            <person name="Chalhoub B."/>
            <person name="Wang B."/>
            <person name="Hayward A."/>
            <person name="Sharpe A.G."/>
            <person name="Park B.S."/>
            <person name="Weisshaar B."/>
            <person name="Liu B."/>
            <person name="Li B."/>
            <person name="Liu B."/>
            <person name="Tong C."/>
            <person name="Song C."/>
            <person name="Duran C."/>
            <person name="Peng C."/>
            <person name="Geng C."/>
            <person name="Koh C."/>
            <person name="Lin C."/>
            <person name="Edwards D."/>
            <person name="Mu D."/>
            <person name="Shen D."/>
            <person name="Soumpourou E."/>
            <person name="Li F."/>
            <person name="Fraser F."/>
            <person name="Conant G."/>
            <person name="Lassalle G."/>
            <person name="King G.J."/>
            <person name="Bonnema G."/>
            <person name="Tang H."/>
            <person name="Wang H."/>
            <person name="Belcram H."/>
            <person name="Zhou H."/>
            <person name="Hirakawa H."/>
            <person name="Abe H."/>
            <person name="Guo H."/>
            <person name="Wang H."/>
            <person name="Jin H."/>
            <person name="Parkin I.A."/>
            <person name="Batley J."/>
            <person name="Kim J.S."/>
            <person name="Just J."/>
            <person name="Li J."/>
            <person name="Xu J."/>
            <person name="Deng J."/>
            <person name="Kim J.A."/>
            <person name="Li J."/>
            <person name="Yu J."/>
            <person name="Meng J."/>
            <person name="Wang J."/>
            <person name="Min J."/>
            <person name="Poulain J."/>
            <person name="Wang J."/>
            <person name="Hatakeyama K."/>
            <person name="Wu K."/>
            <person name="Wang L."/>
            <person name="Fang L."/>
            <person name="Trick M."/>
            <person name="Links M.G."/>
            <person name="Zhao M."/>
            <person name="Jin M."/>
            <person name="Ramchiary N."/>
            <person name="Drou N."/>
            <person name="Berkman P.J."/>
            <person name="Cai Q."/>
            <person name="Huang Q."/>
            <person name="Li R."/>
            <person name="Tabata S."/>
            <person name="Cheng S."/>
            <person name="Zhang S."/>
            <person name="Zhang S."/>
            <person name="Huang S."/>
            <person name="Sato S."/>
            <person name="Sun S."/>
            <person name="Kwon S.J."/>
            <person name="Choi S.R."/>
            <person name="Lee T.H."/>
            <person name="Fan W."/>
            <person name="Zhao X."/>
            <person name="Tan X."/>
            <person name="Xu X."/>
            <person name="Wang Y."/>
            <person name="Qiu Y."/>
            <person name="Yin Y."/>
            <person name="Li Y."/>
            <person name="Du Y."/>
            <person name="Liao Y."/>
            <person name="Lim Y."/>
            <person name="Narusaka Y."/>
            <person name="Wang Y."/>
            <person name="Wang Z."/>
            <person name="Li Z."/>
            <person name="Wang Z."/>
            <person name="Xiong Z."/>
            <person name="Zhang Z."/>
        </authorList>
    </citation>
    <scope>NUCLEOTIDE SEQUENCE [LARGE SCALE GENOMIC DNA]</scope>
    <source>
        <strain evidence="5 6">cv. Chiifu-401-42</strain>
    </source>
</reference>
<comment type="cofactor">
    <cofactor evidence="3">
        <name>Mg(2+)</name>
        <dbReference type="ChEBI" id="CHEBI:18420"/>
    </cofactor>
</comment>
<dbReference type="PANTHER" id="PTHR13994">
    <property type="entry name" value="NUDIX HYDROLASE RELATED"/>
    <property type="match status" value="1"/>
</dbReference>
<comment type="similarity">
    <text evidence="1 3">Belongs to the Nudix hydrolase family.</text>
</comment>
<accession>M4DLW1</accession>
<evidence type="ECO:0000256" key="1">
    <source>
        <dbReference type="ARBA" id="ARBA00005582"/>
    </source>
</evidence>
<dbReference type="GO" id="GO:0047631">
    <property type="term" value="F:ADP-ribose diphosphatase activity"/>
    <property type="evidence" value="ECO:0000318"/>
    <property type="project" value="GO_Central"/>
</dbReference>
<name>M4DLW1_BRACM</name>
<organism evidence="5 6">
    <name type="scientific">Brassica campestris</name>
    <name type="common">Field mustard</name>
    <dbReference type="NCBI Taxonomy" id="3711"/>
    <lineage>
        <taxon>Eukaryota</taxon>
        <taxon>Viridiplantae</taxon>
        <taxon>Streptophyta</taxon>
        <taxon>Embryophyta</taxon>
        <taxon>Tracheophyta</taxon>
        <taxon>Spermatophyta</taxon>
        <taxon>Magnoliopsida</taxon>
        <taxon>eudicotyledons</taxon>
        <taxon>Gunneridae</taxon>
        <taxon>Pentapetalae</taxon>
        <taxon>rosids</taxon>
        <taxon>malvids</taxon>
        <taxon>Brassicales</taxon>
        <taxon>Brassicaceae</taxon>
        <taxon>Brassiceae</taxon>
        <taxon>Brassica</taxon>
    </lineage>
</organism>
<evidence type="ECO:0000256" key="2">
    <source>
        <dbReference type="ARBA" id="ARBA00022801"/>
    </source>
</evidence>